<feature type="modified residue" description="4-aspartylphosphate" evidence="3">
    <location>
        <position position="55"/>
    </location>
</feature>
<dbReference type="PRINTS" id="PR00038">
    <property type="entry name" value="HTHLUXR"/>
</dbReference>
<organism evidence="7 8">
    <name type="scientific">Sneathiella chinensis</name>
    <dbReference type="NCBI Taxonomy" id="349750"/>
    <lineage>
        <taxon>Bacteria</taxon>
        <taxon>Pseudomonadati</taxon>
        <taxon>Pseudomonadota</taxon>
        <taxon>Alphaproteobacteria</taxon>
        <taxon>Sneathiellales</taxon>
        <taxon>Sneathiellaceae</taxon>
        <taxon>Sneathiella</taxon>
    </lineage>
</organism>
<dbReference type="SMART" id="SM00421">
    <property type="entry name" value="HTH_LUXR"/>
    <property type="match status" value="1"/>
</dbReference>
<evidence type="ECO:0000259" key="5">
    <source>
        <dbReference type="PROSITE" id="PS50043"/>
    </source>
</evidence>
<feature type="compositionally biased region" description="Low complexity" evidence="4">
    <location>
        <begin position="134"/>
        <end position="150"/>
    </location>
</feature>
<dbReference type="SUPFAM" id="SSF52172">
    <property type="entry name" value="CheY-like"/>
    <property type="match status" value="1"/>
</dbReference>
<evidence type="ECO:0000256" key="3">
    <source>
        <dbReference type="PROSITE-ProRule" id="PRU00169"/>
    </source>
</evidence>
<sequence length="218" mass="23869">MKILIADDHPLYRMALCGLLEQLDENANIIDCNDFTELREEMYKDGPKPDLVILDIKMPGPKFDDVLTGLKKDFPDIPVVIVSASEELPDMSNALKLGADGYIPKSSSREILLSAIRLVLSGGKYIPSQAFTLSTSSPEKTKKTTPQPSSGKATSGTDSLTRRQRNVLDLMAQGRSNREIAEALNLAESTVKVHITAIFRTLGVSNRTQAVLQAKELV</sequence>
<dbReference type="GO" id="GO:0003677">
    <property type="term" value="F:DNA binding"/>
    <property type="evidence" value="ECO:0007669"/>
    <property type="project" value="UniProtKB-KW"/>
</dbReference>
<dbReference type="InterPro" id="IPR000792">
    <property type="entry name" value="Tscrpt_reg_LuxR_C"/>
</dbReference>
<feature type="domain" description="Response regulatory" evidence="6">
    <location>
        <begin position="2"/>
        <end position="120"/>
    </location>
</feature>
<dbReference type="RefSeq" id="WP_169562062.1">
    <property type="nucleotide sequence ID" value="NZ_BSNF01000010.1"/>
</dbReference>
<dbReference type="SUPFAM" id="SSF46894">
    <property type="entry name" value="C-terminal effector domain of the bipartite response regulators"/>
    <property type="match status" value="1"/>
</dbReference>
<evidence type="ECO:0000256" key="1">
    <source>
        <dbReference type="ARBA" id="ARBA00022553"/>
    </source>
</evidence>
<evidence type="ECO:0000259" key="6">
    <source>
        <dbReference type="PROSITE" id="PS50110"/>
    </source>
</evidence>
<dbReference type="InterPro" id="IPR051015">
    <property type="entry name" value="EvgA-like"/>
</dbReference>
<dbReference type="EMBL" id="BSNF01000010">
    <property type="protein sequence ID" value="GLQ07799.1"/>
    <property type="molecule type" value="Genomic_DNA"/>
</dbReference>
<dbReference type="Gene3D" id="3.40.50.2300">
    <property type="match status" value="1"/>
</dbReference>
<dbReference type="PROSITE" id="PS50110">
    <property type="entry name" value="RESPONSE_REGULATORY"/>
    <property type="match status" value="1"/>
</dbReference>
<accession>A0ABQ5U7B9</accession>
<feature type="region of interest" description="Disordered" evidence="4">
    <location>
        <begin position="134"/>
        <end position="162"/>
    </location>
</feature>
<evidence type="ECO:0000313" key="8">
    <source>
        <dbReference type="Proteomes" id="UP001161409"/>
    </source>
</evidence>
<dbReference type="PANTHER" id="PTHR45566">
    <property type="entry name" value="HTH-TYPE TRANSCRIPTIONAL REGULATOR YHJB-RELATED"/>
    <property type="match status" value="1"/>
</dbReference>
<evidence type="ECO:0000256" key="4">
    <source>
        <dbReference type="SAM" id="MobiDB-lite"/>
    </source>
</evidence>
<protein>
    <submittedName>
        <fullName evidence="7">DNA-binding response regulator</fullName>
    </submittedName>
</protein>
<evidence type="ECO:0000313" key="7">
    <source>
        <dbReference type="EMBL" id="GLQ07799.1"/>
    </source>
</evidence>
<reference evidence="7" key="1">
    <citation type="journal article" date="2014" name="Int. J. Syst. Evol. Microbiol.">
        <title>Complete genome of a new Firmicutes species belonging to the dominant human colonic microbiota ('Ruminococcus bicirculans') reveals two chromosomes and a selective capacity to utilize plant glucans.</title>
        <authorList>
            <consortium name="NISC Comparative Sequencing Program"/>
            <person name="Wegmann U."/>
            <person name="Louis P."/>
            <person name="Goesmann A."/>
            <person name="Henrissat B."/>
            <person name="Duncan S.H."/>
            <person name="Flint H.J."/>
        </authorList>
    </citation>
    <scope>NUCLEOTIDE SEQUENCE</scope>
    <source>
        <strain evidence="7">NBRC 103408</strain>
    </source>
</reference>
<dbReference type="PROSITE" id="PS50043">
    <property type="entry name" value="HTH_LUXR_2"/>
    <property type="match status" value="1"/>
</dbReference>
<dbReference type="Proteomes" id="UP001161409">
    <property type="component" value="Unassembled WGS sequence"/>
</dbReference>
<reference evidence="7" key="2">
    <citation type="submission" date="2023-01" db="EMBL/GenBank/DDBJ databases">
        <title>Draft genome sequence of Sneathiella chinensis strain NBRC 103408.</title>
        <authorList>
            <person name="Sun Q."/>
            <person name="Mori K."/>
        </authorList>
    </citation>
    <scope>NUCLEOTIDE SEQUENCE</scope>
    <source>
        <strain evidence="7">NBRC 103408</strain>
    </source>
</reference>
<dbReference type="PANTHER" id="PTHR45566:SF1">
    <property type="entry name" value="HTH-TYPE TRANSCRIPTIONAL REGULATOR YHJB-RELATED"/>
    <property type="match status" value="1"/>
</dbReference>
<feature type="domain" description="HTH luxR-type" evidence="5">
    <location>
        <begin position="153"/>
        <end position="218"/>
    </location>
</feature>
<comment type="caution">
    <text evidence="7">The sequence shown here is derived from an EMBL/GenBank/DDBJ whole genome shotgun (WGS) entry which is preliminary data.</text>
</comment>
<dbReference type="CDD" id="cd17535">
    <property type="entry name" value="REC_NarL-like"/>
    <property type="match status" value="1"/>
</dbReference>
<evidence type="ECO:0000256" key="2">
    <source>
        <dbReference type="ARBA" id="ARBA00023125"/>
    </source>
</evidence>
<keyword evidence="1 3" id="KW-0597">Phosphoprotein</keyword>
<dbReference type="InterPro" id="IPR016032">
    <property type="entry name" value="Sig_transdc_resp-reg_C-effctor"/>
</dbReference>
<dbReference type="InterPro" id="IPR001789">
    <property type="entry name" value="Sig_transdc_resp-reg_receiver"/>
</dbReference>
<dbReference type="InterPro" id="IPR011006">
    <property type="entry name" value="CheY-like_superfamily"/>
</dbReference>
<keyword evidence="2 7" id="KW-0238">DNA-binding</keyword>
<proteinExistence type="predicted"/>
<name>A0ABQ5U7B9_9PROT</name>
<dbReference type="CDD" id="cd06170">
    <property type="entry name" value="LuxR_C_like"/>
    <property type="match status" value="1"/>
</dbReference>
<keyword evidence="8" id="KW-1185">Reference proteome</keyword>
<dbReference type="Pfam" id="PF00196">
    <property type="entry name" value="GerE"/>
    <property type="match status" value="1"/>
</dbReference>
<dbReference type="Pfam" id="PF00072">
    <property type="entry name" value="Response_reg"/>
    <property type="match status" value="1"/>
</dbReference>
<dbReference type="InterPro" id="IPR058245">
    <property type="entry name" value="NreC/VraR/RcsB-like_REC"/>
</dbReference>
<dbReference type="SMART" id="SM00448">
    <property type="entry name" value="REC"/>
    <property type="match status" value="1"/>
</dbReference>
<gene>
    <name evidence="7" type="ORF">GCM10007924_30210</name>
</gene>